<dbReference type="RefSeq" id="WP_072299195.1">
    <property type="nucleotide sequence ID" value="NZ_CAMIZA010000002.1"/>
</dbReference>
<dbReference type="AlphaFoldDB" id="A0A1K1LWF4"/>
<sequence length="84" mass="9396">MDIEMVFKILCGIVVIIMMIYYFRRQKKLLSFIIGAFTGGAALFIVNKYGALFGANVPLNLFNILGSLILGVPFVVFIVIMNFL</sequence>
<keyword evidence="1" id="KW-0472">Membrane</keyword>
<evidence type="ECO:0000313" key="2">
    <source>
        <dbReference type="EMBL" id="SFW15204.1"/>
    </source>
</evidence>
<dbReference type="InterPro" id="IPR010001">
    <property type="entry name" value="BofA"/>
</dbReference>
<reference evidence="2 3" key="1">
    <citation type="submission" date="2016-11" db="EMBL/GenBank/DDBJ databases">
        <authorList>
            <person name="Jaros S."/>
            <person name="Januszkiewicz K."/>
            <person name="Wedrychowicz H."/>
        </authorList>
    </citation>
    <scope>NUCLEOTIDE SEQUENCE [LARGE SCALE GENOMIC DNA]</scope>
    <source>
        <strain evidence="2 3">YL228</strain>
    </source>
</reference>
<keyword evidence="1" id="KW-0812">Transmembrane</keyword>
<proteinExistence type="predicted"/>
<gene>
    <name evidence="2" type="ORF">SAMN02910280_0816</name>
</gene>
<keyword evidence="1" id="KW-1133">Transmembrane helix</keyword>
<dbReference type="Pfam" id="PF07441">
    <property type="entry name" value="BofA"/>
    <property type="match status" value="1"/>
</dbReference>
<feature type="transmembrane region" description="Helical" evidence="1">
    <location>
        <begin position="30"/>
        <end position="49"/>
    </location>
</feature>
<evidence type="ECO:0000256" key="1">
    <source>
        <dbReference type="SAM" id="Phobius"/>
    </source>
</evidence>
<dbReference type="Proteomes" id="UP000183461">
    <property type="component" value="Unassembled WGS sequence"/>
</dbReference>
<accession>A0A1K1LWF4</accession>
<organism evidence="2 3">
    <name type="scientific">Ruminococcus flavefaciens</name>
    <dbReference type="NCBI Taxonomy" id="1265"/>
    <lineage>
        <taxon>Bacteria</taxon>
        <taxon>Bacillati</taxon>
        <taxon>Bacillota</taxon>
        <taxon>Clostridia</taxon>
        <taxon>Eubacteriales</taxon>
        <taxon>Oscillospiraceae</taxon>
        <taxon>Ruminococcus</taxon>
    </lineage>
</organism>
<evidence type="ECO:0000313" key="3">
    <source>
        <dbReference type="Proteomes" id="UP000183461"/>
    </source>
</evidence>
<feature type="transmembrane region" description="Helical" evidence="1">
    <location>
        <begin position="6"/>
        <end position="23"/>
    </location>
</feature>
<dbReference type="EMBL" id="FPIP01000001">
    <property type="protein sequence ID" value="SFW15204.1"/>
    <property type="molecule type" value="Genomic_DNA"/>
</dbReference>
<feature type="transmembrane region" description="Helical" evidence="1">
    <location>
        <begin position="61"/>
        <end position="83"/>
    </location>
</feature>
<name>A0A1K1LWF4_RUMFL</name>
<protein>
    <submittedName>
        <fullName evidence="2">SigmaK-factor processing regulatory protein BofA</fullName>
    </submittedName>
</protein>